<evidence type="ECO:0000256" key="1">
    <source>
        <dbReference type="SAM" id="Phobius"/>
    </source>
</evidence>
<organism evidence="2 3">
    <name type="scientific">Mizuhopecten yessoensis</name>
    <name type="common">Japanese scallop</name>
    <name type="synonym">Patinopecten yessoensis</name>
    <dbReference type="NCBI Taxonomy" id="6573"/>
    <lineage>
        <taxon>Eukaryota</taxon>
        <taxon>Metazoa</taxon>
        <taxon>Spiralia</taxon>
        <taxon>Lophotrochozoa</taxon>
        <taxon>Mollusca</taxon>
        <taxon>Bivalvia</taxon>
        <taxon>Autobranchia</taxon>
        <taxon>Pteriomorphia</taxon>
        <taxon>Pectinida</taxon>
        <taxon>Pectinoidea</taxon>
        <taxon>Pectinidae</taxon>
        <taxon>Mizuhopecten</taxon>
    </lineage>
</organism>
<dbReference type="OrthoDB" id="6125709at2759"/>
<feature type="transmembrane region" description="Helical" evidence="1">
    <location>
        <begin position="20"/>
        <end position="38"/>
    </location>
</feature>
<proteinExistence type="predicted"/>
<keyword evidence="3" id="KW-1185">Reference proteome</keyword>
<sequence length="381" mass="42048">MKELILQGKGRSVPLLRMKVRYICCVWFTILGCLVYGVSGQRSPTDSPHECETWTQLTNGINQYHRGQGNIACKDHSRDKCEQLDCGGSYILEFIQMQFNVCLGLVFHHCDSPPSIELSLQIPTFNASIHRLVIHNDTIPVPGLSRNIGQNRAEIVLFVELQRWNRTSFLLKMSGRVRLTTTVFGREITDWPEHLQQDIITMSIPVTNCTTRTRTTLSPLKPCDVQQYIGTSSPFTAVVTTPSPPIKITSVTYNKTCLPGSMRRSQCGYGEACINSRCLCAYDYQLSTYGVCQIIGKKQAGPILNGFPSIPGLPMLASQQQSTSSSGSNKTKLAMIIGGSVGGLVALVAVIIVVVMVIRKRGARYQGRELLLTEDDTDGAI</sequence>
<keyword evidence="1" id="KW-0812">Transmembrane</keyword>
<dbReference type="AlphaFoldDB" id="A0A210QCP9"/>
<gene>
    <name evidence="2" type="ORF">KP79_PYT23223</name>
</gene>
<feature type="transmembrane region" description="Helical" evidence="1">
    <location>
        <begin position="333"/>
        <end position="358"/>
    </location>
</feature>
<comment type="caution">
    <text evidence="2">The sequence shown here is derived from an EMBL/GenBank/DDBJ whole genome shotgun (WGS) entry which is preliminary data.</text>
</comment>
<reference evidence="2 3" key="1">
    <citation type="journal article" date="2017" name="Nat. Ecol. Evol.">
        <title>Scallop genome provides insights into evolution of bilaterian karyotype and development.</title>
        <authorList>
            <person name="Wang S."/>
            <person name="Zhang J."/>
            <person name="Jiao W."/>
            <person name="Li J."/>
            <person name="Xun X."/>
            <person name="Sun Y."/>
            <person name="Guo X."/>
            <person name="Huan P."/>
            <person name="Dong B."/>
            <person name="Zhang L."/>
            <person name="Hu X."/>
            <person name="Sun X."/>
            <person name="Wang J."/>
            <person name="Zhao C."/>
            <person name="Wang Y."/>
            <person name="Wang D."/>
            <person name="Huang X."/>
            <person name="Wang R."/>
            <person name="Lv J."/>
            <person name="Li Y."/>
            <person name="Zhang Z."/>
            <person name="Liu B."/>
            <person name="Lu W."/>
            <person name="Hui Y."/>
            <person name="Liang J."/>
            <person name="Zhou Z."/>
            <person name="Hou R."/>
            <person name="Li X."/>
            <person name="Liu Y."/>
            <person name="Li H."/>
            <person name="Ning X."/>
            <person name="Lin Y."/>
            <person name="Zhao L."/>
            <person name="Xing Q."/>
            <person name="Dou J."/>
            <person name="Li Y."/>
            <person name="Mao J."/>
            <person name="Guo H."/>
            <person name="Dou H."/>
            <person name="Li T."/>
            <person name="Mu C."/>
            <person name="Jiang W."/>
            <person name="Fu Q."/>
            <person name="Fu X."/>
            <person name="Miao Y."/>
            <person name="Liu J."/>
            <person name="Yu Q."/>
            <person name="Li R."/>
            <person name="Liao H."/>
            <person name="Li X."/>
            <person name="Kong Y."/>
            <person name="Jiang Z."/>
            <person name="Chourrout D."/>
            <person name="Li R."/>
            <person name="Bao Z."/>
        </authorList>
    </citation>
    <scope>NUCLEOTIDE SEQUENCE [LARGE SCALE GENOMIC DNA]</scope>
    <source>
        <strain evidence="2 3">PY_sf001</strain>
    </source>
</reference>
<keyword evidence="1" id="KW-1133">Transmembrane helix</keyword>
<accession>A0A210QCP9</accession>
<keyword evidence="1" id="KW-0472">Membrane</keyword>
<evidence type="ECO:0000313" key="3">
    <source>
        <dbReference type="Proteomes" id="UP000242188"/>
    </source>
</evidence>
<dbReference type="Proteomes" id="UP000242188">
    <property type="component" value="Unassembled WGS sequence"/>
</dbReference>
<dbReference type="PROSITE" id="PS51257">
    <property type="entry name" value="PROKAR_LIPOPROTEIN"/>
    <property type="match status" value="1"/>
</dbReference>
<name>A0A210QCP9_MIZYE</name>
<dbReference type="EMBL" id="NEDP02004168">
    <property type="protein sequence ID" value="OWF46537.1"/>
    <property type="molecule type" value="Genomic_DNA"/>
</dbReference>
<evidence type="ECO:0000313" key="2">
    <source>
        <dbReference type="EMBL" id="OWF46537.1"/>
    </source>
</evidence>
<protein>
    <submittedName>
        <fullName evidence="2">Uncharacterized protein</fullName>
    </submittedName>
</protein>